<protein>
    <submittedName>
        <fullName evidence="2">Catechol 2,3-dioxygenase-like lactoylglutathione lyase family enzyme</fullName>
    </submittedName>
</protein>
<evidence type="ECO:0000313" key="3">
    <source>
        <dbReference type="Proteomes" id="UP000638648"/>
    </source>
</evidence>
<proteinExistence type="predicted"/>
<keyword evidence="2" id="KW-0456">Lyase</keyword>
<comment type="caution">
    <text evidence="2">The sequence shown here is derived from an EMBL/GenBank/DDBJ whole genome shotgun (WGS) entry which is preliminary data.</text>
</comment>
<reference evidence="2" key="1">
    <citation type="submission" date="2020-10" db="EMBL/GenBank/DDBJ databases">
        <title>Sequencing the genomes of 1000 actinobacteria strains.</title>
        <authorList>
            <person name="Klenk H.-P."/>
        </authorList>
    </citation>
    <scope>NUCLEOTIDE SEQUENCE</scope>
    <source>
        <strain evidence="2">DSM 45354</strain>
    </source>
</reference>
<dbReference type="RefSeq" id="WP_192755265.1">
    <property type="nucleotide sequence ID" value="NZ_BAABJL010000005.1"/>
</dbReference>
<dbReference type="AlphaFoldDB" id="A0A927RDA5"/>
<dbReference type="GO" id="GO:0016829">
    <property type="term" value="F:lyase activity"/>
    <property type="evidence" value="ECO:0007669"/>
    <property type="project" value="UniProtKB-KW"/>
</dbReference>
<dbReference type="Proteomes" id="UP000638648">
    <property type="component" value="Unassembled WGS sequence"/>
</dbReference>
<dbReference type="EMBL" id="JADBEM010000001">
    <property type="protein sequence ID" value="MBE1612167.1"/>
    <property type="molecule type" value="Genomic_DNA"/>
</dbReference>
<dbReference type="InterPro" id="IPR037523">
    <property type="entry name" value="VOC_core"/>
</dbReference>
<dbReference type="PROSITE" id="PS51819">
    <property type="entry name" value="VOC"/>
    <property type="match status" value="1"/>
</dbReference>
<dbReference type="Pfam" id="PF00903">
    <property type="entry name" value="Glyoxalase"/>
    <property type="match status" value="1"/>
</dbReference>
<gene>
    <name evidence="2" type="ORF">HEB94_009015</name>
</gene>
<dbReference type="SUPFAM" id="SSF54593">
    <property type="entry name" value="Glyoxalase/Bleomycin resistance protein/Dihydroxybiphenyl dioxygenase"/>
    <property type="match status" value="1"/>
</dbReference>
<organism evidence="2 3">
    <name type="scientific">Actinopolymorpha pittospori</name>
    <dbReference type="NCBI Taxonomy" id="648752"/>
    <lineage>
        <taxon>Bacteria</taxon>
        <taxon>Bacillati</taxon>
        <taxon>Actinomycetota</taxon>
        <taxon>Actinomycetes</taxon>
        <taxon>Propionibacteriales</taxon>
        <taxon>Actinopolymorphaceae</taxon>
        <taxon>Actinopolymorpha</taxon>
    </lineage>
</organism>
<evidence type="ECO:0000259" key="1">
    <source>
        <dbReference type="PROSITE" id="PS51819"/>
    </source>
</evidence>
<sequence>MSIHIDGVTIRCRDLKASARFYEELLGFERGQDLGTMLELFAPTGGWPAQADPPPPSRITVMLDQLDESTPGTPAGSYGVVISLSVDDVDAVVQKLRGAGRGVRREPTDQPYGVRDAAVLDPDGHEVWISGPLTADA</sequence>
<evidence type="ECO:0000313" key="2">
    <source>
        <dbReference type="EMBL" id="MBE1612167.1"/>
    </source>
</evidence>
<dbReference type="InterPro" id="IPR004360">
    <property type="entry name" value="Glyas_Fos-R_dOase_dom"/>
</dbReference>
<accession>A0A927RDA5</accession>
<feature type="domain" description="VOC" evidence="1">
    <location>
        <begin position="4"/>
        <end position="132"/>
    </location>
</feature>
<dbReference type="PANTHER" id="PTHR36503">
    <property type="entry name" value="BLR2520 PROTEIN"/>
    <property type="match status" value="1"/>
</dbReference>
<dbReference type="Gene3D" id="3.10.180.10">
    <property type="entry name" value="2,3-Dihydroxybiphenyl 1,2-Dioxygenase, domain 1"/>
    <property type="match status" value="1"/>
</dbReference>
<keyword evidence="3" id="KW-1185">Reference proteome</keyword>
<dbReference type="InterPro" id="IPR029068">
    <property type="entry name" value="Glyas_Bleomycin-R_OHBP_Dase"/>
</dbReference>
<name>A0A927RDA5_9ACTN</name>
<dbReference type="PANTHER" id="PTHR36503:SF3">
    <property type="entry name" value="BLR0126 PROTEIN"/>
    <property type="match status" value="1"/>
</dbReference>